<protein>
    <submittedName>
        <fullName evidence="7">MerR family transcriptional regulator</fullName>
    </submittedName>
</protein>
<dbReference type="EMBL" id="OY726395">
    <property type="protein sequence ID" value="CAJ1578463.1"/>
    <property type="molecule type" value="Genomic_DNA"/>
</dbReference>
<dbReference type="InterPro" id="IPR047057">
    <property type="entry name" value="MerR_fam"/>
</dbReference>
<dbReference type="PRINTS" id="PR00040">
    <property type="entry name" value="HTHMERR"/>
</dbReference>
<dbReference type="Pfam" id="PF13411">
    <property type="entry name" value="MerR_1"/>
    <property type="match status" value="1"/>
</dbReference>
<evidence type="ECO:0000256" key="2">
    <source>
        <dbReference type="ARBA" id="ARBA00023125"/>
    </source>
</evidence>
<evidence type="ECO:0000259" key="6">
    <source>
        <dbReference type="PROSITE" id="PS50937"/>
    </source>
</evidence>
<dbReference type="Gene3D" id="1.10.1660.10">
    <property type="match status" value="1"/>
</dbReference>
<dbReference type="Gene3D" id="1.10.490.50">
    <property type="entry name" value="Antibiotic binding domain of TipA-like multidrug resistance regulators"/>
    <property type="match status" value="1"/>
</dbReference>
<organism evidence="7 8">
    <name type="scientific">[Mycobacterium] wendilense</name>
    <dbReference type="NCBI Taxonomy" id="3064284"/>
    <lineage>
        <taxon>Bacteria</taxon>
        <taxon>Bacillati</taxon>
        <taxon>Actinomycetota</taxon>
        <taxon>Actinomycetes</taxon>
        <taxon>Mycobacteriales</taxon>
        <taxon>Mycobacteriaceae</taxon>
        <taxon>Mycolicibacter</taxon>
    </lineage>
</organism>
<dbReference type="PANTHER" id="PTHR30204:SF90">
    <property type="entry name" value="HTH-TYPE TRANSCRIPTIONAL ACTIVATOR MTA"/>
    <property type="match status" value="1"/>
</dbReference>
<name>A0ABM9M7Y2_9MYCO</name>
<reference evidence="7 8" key="1">
    <citation type="submission" date="2023-08" db="EMBL/GenBank/DDBJ databases">
        <authorList>
            <person name="Folkvardsen B D."/>
            <person name="Norman A."/>
        </authorList>
    </citation>
    <scope>NUCLEOTIDE SEQUENCE [LARGE SCALE GENOMIC DNA]</scope>
    <source>
        <strain evidence="7 8">Mu0050</strain>
    </source>
</reference>
<dbReference type="PROSITE" id="PS50937">
    <property type="entry name" value="HTH_MERR_2"/>
    <property type="match status" value="1"/>
</dbReference>
<evidence type="ECO:0000313" key="8">
    <source>
        <dbReference type="Proteomes" id="UP001190466"/>
    </source>
</evidence>
<feature type="coiled-coil region" evidence="5">
    <location>
        <begin position="78"/>
        <end position="105"/>
    </location>
</feature>
<dbReference type="CDD" id="cd01106">
    <property type="entry name" value="HTH_TipAL-Mta"/>
    <property type="match status" value="1"/>
</dbReference>
<feature type="domain" description="HTH merR-type" evidence="6">
    <location>
        <begin position="5"/>
        <end position="72"/>
    </location>
</feature>
<evidence type="ECO:0000313" key="7">
    <source>
        <dbReference type="EMBL" id="CAJ1578463.1"/>
    </source>
</evidence>
<dbReference type="PANTHER" id="PTHR30204">
    <property type="entry name" value="REDOX-CYCLING DRUG-SENSING TRANSCRIPTIONAL ACTIVATOR SOXR"/>
    <property type="match status" value="1"/>
</dbReference>
<keyword evidence="8" id="KW-1185">Reference proteome</keyword>
<gene>
    <name evidence="7" type="ORF">MU0050_000085</name>
</gene>
<evidence type="ECO:0000256" key="5">
    <source>
        <dbReference type="SAM" id="Coils"/>
    </source>
</evidence>
<proteinExistence type="predicted"/>
<dbReference type="InterPro" id="IPR036244">
    <property type="entry name" value="TipA-like_antibiotic-bd"/>
</dbReference>
<dbReference type="InterPro" id="IPR009061">
    <property type="entry name" value="DNA-bd_dom_put_sf"/>
</dbReference>
<dbReference type="PROSITE" id="PS00552">
    <property type="entry name" value="HTH_MERR_1"/>
    <property type="match status" value="1"/>
</dbReference>
<dbReference type="SUPFAM" id="SSF89082">
    <property type="entry name" value="Antibiotic binding domain of TipA-like multidrug resistance regulators"/>
    <property type="match status" value="1"/>
</dbReference>
<keyword evidence="3" id="KW-0010">Activator</keyword>
<evidence type="ECO:0000256" key="3">
    <source>
        <dbReference type="ARBA" id="ARBA00023159"/>
    </source>
</evidence>
<dbReference type="SMART" id="SM00422">
    <property type="entry name" value="HTH_MERR"/>
    <property type="match status" value="1"/>
</dbReference>
<keyword evidence="2" id="KW-0238">DNA-binding</keyword>
<evidence type="ECO:0000256" key="4">
    <source>
        <dbReference type="ARBA" id="ARBA00023163"/>
    </source>
</evidence>
<dbReference type="InterPro" id="IPR000551">
    <property type="entry name" value="MerR-type_HTH_dom"/>
</dbReference>
<dbReference type="Pfam" id="PF07739">
    <property type="entry name" value="TipAS"/>
    <property type="match status" value="1"/>
</dbReference>
<accession>A0ABM9M7Y2</accession>
<keyword evidence="4" id="KW-0804">Transcription</keyword>
<dbReference type="SUPFAM" id="SSF46955">
    <property type="entry name" value="Putative DNA-binding domain"/>
    <property type="match status" value="1"/>
</dbReference>
<keyword evidence="1" id="KW-0805">Transcription regulation</keyword>
<sequence length="251" mass="28224">MDARTVGIVADLTGVSVRTLHHYDHIGLVVPSRRTPAGYRCYTDADVERLHLALAFRATGLSLEEIGVLLDDPSADVVARLERQLGVLRDRAEQLRHTINAVEELMNAHREGIQLTAEEQVEVFGTTVVGTEYQREAQQRWGDTDVWRQSQRRSAQLTKQDWIDIRDEGTELLHDLAAAQRAGVAPDSDAACALARRHRASIERFYDCDDDMHLSLGRMYLQDARFTSYYDNAEPGLAQYVHDIIAAAIGR</sequence>
<dbReference type="Proteomes" id="UP001190466">
    <property type="component" value="Chromosome"/>
</dbReference>
<evidence type="ECO:0000256" key="1">
    <source>
        <dbReference type="ARBA" id="ARBA00023015"/>
    </source>
</evidence>
<dbReference type="RefSeq" id="WP_316513566.1">
    <property type="nucleotide sequence ID" value="NZ_OY726395.1"/>
</dbReference>
<keyword evidence="5" id="KW-0175">Coiled coil</keyword>
<dbReference type="InterPro" id="IPR012925">
    <property type="entry name" value="TipAS_dom"/>
</dbReference>